<feature type="domain" description="Heterokaryon incompatibility" evidence="2">
    <location>
        <begin position="363"/>
        <end position="424"/>
    </location>
</feature>
<evidence type="ECO:0000256" key="1">
    <source>
        <dbReference type="SAM" id="MobiDB-lite"/>
    </source>
</evidence>
<reference evidence="3 4" key="1">
    <citation type="submission" date="2023-08" db="EMBL/GenBank/DDBJ databases">
        <title>Black Yeasts Isolated from many extreme environments.</title>
        <authorList>
            <person name="Coleine C."/>
            <person name="Stajich J.E."/>
            <person name="Selbmann L."/>
        </authorList>
    </citation>
    <scope>NUCLEOTIDE SEQUENCE [LARGE SCALE GENOMIC DNA]</scope>
    <source>
        <strain evidence="3 4">CCFEE 5792</strain>
    </source>
</reference>
<accession>A0AAV9MYI1</accession>
<dbReference type="GeneID" id="89975563"/>
<dbReference type="EMBL" id="JAVRRD010000029">
    <property type="protein sequence ID" value="KAK5046636.1"/>
    <property type="molecule type" value="Genomic_DNA"/>
</dbReference>
<dbReference type="AlphaFoldDB" id="A0AAV9MYI1"/>
<dbReference type="Proteomes" id="UP001358417">
    <property type="component" value="Unassembled WGS sequence"/>
</dbReference>
<feature type="compositionally biased region" description="Basic and acidic residues" evidence="1">
    <location>
        <begin position="644"/>
        <end position="654"/>
    </location>
</feature>
<name>A0AAV9MYI1_9EURO</name>
<protein>
    <recommendedName>
        <fullName evidence="2">Heterokaryon incompatibility domain-containing protein</fullName>
    </recommendedName>
</protein>
<evidence type="ECO:0000313" key="4">
    <source>
        <dbReference type="Proteomes" id="UP001358417"/>
    </source>
</evidence>
<sequence length="1040" mass="116740">MTTTLVVIIATDAWNYSPLRNLYRTICNETRIEVEKDRYGLDDAAYWDAIFRGLFPNTPLPISPYWDSSRPKESFLAPVSESTRYAGGSINLVDVGQRVAAEVSVEVGITAFENLSGPNLAVISQASVVADREPTEAEETAPRISPELQQLVQQESVLAGILSSEYTQDKRSNSATLPPISSVSGHIEQIEVAGVRTKSLVDSGYGSLSLPSILPSTMQSSASKRPTSRTSSDPPTMRSLHSIPPSLPTVDSIPELFEDHLTGFIPEFHSKSRAVDYLTSEDLADKEDSHLHLVMQSRPSFGAFTCRLLDIGSHGEPIELRFKQFEHLDGAEFFIWTAESHQLDDFCEMKISNTGPQGHTVVPSELLPSAFRDVVTMTRNLGCRYLWNNELCSRQGDPGHHSTQIGHAHPLHQCATAIIKANPSFKSHNDSEQSGCQPPRVFSLERDRILGSIGLEPYSITRWLSTSARDDHWIGHFLGASSHERAEAALPLFYYSPSYTTRRCEGLLSAVAARDLRRAQLWVMVDSMSLRSSLDSRRIMQLLKSLRISAVRQKGGTICKPTRLVYQATSSFYIETRPMVPFLRLYDHSKSFEFCTQLRFLQLCFYGSSSSQQTQTTTEQPANQRVTPPSAWRGKPFGTRRDRKQAYRAEREGSESTPQTASVCPQVEDDGRRFRCIYSAAREQGLVDEKDTRDRVDCDKTDVPTVQKFKDYELAHRNCHNWSSTRRKLPKDRLIWDYTEEDTWFRLLLKAFPCYFYNGLSLPSPYTKFYLDFESPHVSRYDPERLGLEEGILKPLLEQIRQAETPVAQPAFAEALYLISSGDCQSLTDETIDPTFLMQNSERKVGLMDEDFDEALSLLSPSTLPNTHFSPHSVTVADVTRSGRPEYEIDHDRLAQDPQSQISFGSYCLDFMDTIGPVEQLSGAQNSPLEAGSEFSMMRSRQSQEISFDSSTIPTSLPSTAPLSVVDLCRCPPTTDVNNTHYHCARRNKCNCTPCGRWILGSIQGNRILAKLEAQVAKSIVVSEKQVDYLNHGNGMTWQK</sequence>
<dbReference type="InterPro" id="IPR010730">
    <property type="entry name" value="HET"/>
</dbReference>
<keyword evidence="4" id="KW-1185">Reference proteome</keyword>
<comment type="caution">
    <text evidence="3">The sequence shown here is derived from an EMBL/GenBank/DDBJ whole genome shotgun (WGS) entry which is preliminary data.</text>
</comment>
<dbReference type="RefSeq" id="XP_064702219.1">
    <property type="nucleotide sequence ID" value="XM_064850950.1"/>
</dbReference>
<organism evidence="3 4">
    <name type="scientific">Exophiala bonariae</name>
    <dbReference type="NCBI Taxonomy" id="1690606"/>
    <lineage>
        <taxon>Eukaryota</taxon>
        <taxon>Fungi</taxon>
        <taxon>Dikarya</taxon>
        <taxon>Ascomycota</taxon>
        <taxon>Pezizomycotina</taxon>
        <taxon>Eurotiomycetes</taxon>
        <taxon>Chaetothyriomycetidae</taxon>
        <taxon>Chaetothyriales</taxon>
        <taxon>Herpotrichiellaceae</taxon>
        <taxon>Exophiala</taxon>
    </lineage>
</organism>
<dbReference type="Pfam" id="PF06985">
    <property type="entry name" value="HET"/>
    <property type="match status" value="1"/>
</dbReference>
<gene>
    <name evidence="3" type="ORF">LTR84_007397</name>
</gene>
<feature type="region of interest" description="Disordered" evidence="1">
    <location>
        <begin position="215"/>
        <end position="247"/>
    </location>
</feature>
<feature type="region of interest" description="Disordered" evidence="1">
    <location>
        <begin position="612"/>
        <end position="664"/>
    </location>
</feature>
<feature type="compositionally biased region" description="Polar residues" evidence="1">
    <location>
        <begin position="215"/>
        <end position="234"/>
    </location>
</feature>
<proteinExistence type="predicted"/>
<evidence type="ECO:0000259" key="2">
    <source>
        <dbReference type="Pfam" id="PF06985"/>
    </source>
</evidence>
<evidence type="ECO:0000313" key="3">
    <source>
        <dbReference type="EMBL" id="KAK5046636.1"/>
    </source>
</evidence>